<organism evidence="1">
    <name type="scientific">Rhizophora mucronata</name>
    <name type="common">Asiatic mangrove</name>
    <dbReference type="NCBI Taxonomy" id="61149"/>
    <lineage>
        <taxon>Eukaryota</taxon>
        <taxon>Viridiplantae</taxon>
        <taxon>Streptophyta</taxon>
        <taxon>Embryophyta</taxon>
        <taxon>Tracheophyta</taxon>
        <taxon>Spermatophyta</taxon>
        <taxon>Magnoliopsida</taxon>
        <taxon>eudicotyledons</taxon>
        <taxon>Gunneridae</taxon>
        <taxon>Pentapetalae</taxon>
        <taxon>rosids</taxon>
        <taxon>fabids</taxon>
        <taxon>Malpighiales</taxon>
        <taxon>Rhizophoraceae</taxon>
        <taxon>Rhizophora</taxon>
    </lineage>
</organism>
<dbReference type="EMBL" id="GGEC01081005">
    <property type="protein sequence ID" value="MBX61489.1"/>
    <property type="molecule type" value="Transcribed_RNA"/>
</dbReference>
<name>A0A2P2Q3K2_RHIMU</name>
<protein>
    <submittedName>
        <fullName evidence="1">Uncharacterized protein</fullName>
    </submittedName>
</protein>
<proteinExistence type="predicted"/>
<accession>A0A2P2Q3K2</accession>
<evidence type="ECO:0000313" key="1">
    <source>
        <dbReference type="EMBL" id="MBX61489.1"/>
    </source>
</evidence>
<dbReference type="AlphaFoldDB" id="A0A2P2Q3K2"/>
<reference evidence="1" key="1">
    <citation type="submission" date="2018-02" db="EMBL/GenBank/DDBJ databases">
        <title>Rhizophora mucronata_Transcriptome.</title>
        <authorList>
            <person name="Meera S.P."/>
            <person name="Sreeshan A."/>
            <person name="Augustine A."/>
        </authorList>
    </citation>
    <scope>NUCLEOTIDE SEQUENCE</scope>
    <source>
        <tissue evidence="1">Leaf</tissue>
    </source>
</reference>
<sequence length="92" mass="10956">MELKIGQTYLFYKIAKDIWEVTQEIYSDLSNTAQCFEILSALRNTGQGYMTVTEYYNVPIEHWQEMDLFYNASWHCPEGGIKYDHLLEKEYV</sequence>